<evidence type="ECO:0000313" key="8">
    <source>
        <dbReference type="EMBL" id="GJE58429.1"/>
    </source>
</evidence>
<evidence type="ECO:0000256" key="4">
    <source>
        <dbReference type="RuleBase" id="RU362116"/>
    </source>
</evidence>
<dbReference type="InterPro" id="IPR053967">
    <property type="entry name" value="LlgE_F_G-like_D1"/>
</dbReference>
<feature type="domain" description="Flagellar basal body rod protein N-terminal" evidence="5">
    <location>
        <begin position="1"/>
        <end position="31"/>
    </location>
</feature>
<comment type="function">
    <text evidence="4">A flexible structure which links the flagellar filament to the drive apparatus in the basal body.</text>
</comment>
<dbReference type="NCBIfam" id="TIGR03506">
    <property type="entry name" value="FlgEFG_subfam"/>
    <property type="match status" value="1"/>
</dbReference>
<reference evidence="8" key="2">
    <citation type="submission" date="2021-08" db="EMBL/GenBank/DDBJ databases">
        <authorList>
            <person name="Tani A."/>
            <person name="Ola A."/>
            <person name="Ogura Y."/>
            <person name="Katsura K."/>
            <person name="Hayashi T."/>
        </authorList>
    </citation>
    <scope>NUCLEOTIDE SEQUENCE</scope>
    <source>
        <strain evidence="8">DSM 23632</strain>
    </source>
</reference>
<evidence type="ECO:0000256" key="2">
    <source>
        <dbReference type="ARBA" id="ARBA00009677"/>
    </source>
</evidence>
<proteinExistence type="inferred from homology"/>
<evidence type="ECO:0000256" key="1">
    <source>
        <dbReference type="ARBA" id="ARBA00004117"/>
    </source>
</evidence>
<evidence type="ECO:0000259" key="6">
    <source>
        <dbReference type="Pfam" id="PF06429"/>
    </source>
</evidence>
<reference evidence="8" key="1">
    <citation type="journal article" date="2021" name="Front. Microbiol.">
        <title>Comprehensive Comparative Genomics and Phenotyping of Methylobacterium Species.</title>
        <authorList>
            <person name="Alessa O."/>
            <person name="Ogura Y."/>
            <person name="Fujitani Y."/>
            <person name="Takami H."/>
            <person name="Hayashi T."/>
            <person name="Sahin N."/>
            <person name="Tani A."/>
        </authorList>
    </citation>
    <scope>NUCLEOTIDE SEQUENCE</scope>
    <source>
        <strain evidence="8">DSM 23632</strain>
    </source>
</reference>
<keyword evidence="8" id="KW-0969">Cilium</keyword>
<comment type="caution">
    <text evidence="8">The sequence shown here is derived from an EMBL/GenBank/DDBJ whole genome shotgun (WGS) entry which is preliminary data.</text>
</comment>
<keyword evidence="8" id="KW-0966">Cell projection</keyword>
<comment type="subcellular location">
    <subcellularLocation>
        <location evidence="1 4">Bacterial flagellum basal body</location>
    </subcellularLocation>
</comment>
<sequence length="462" mass="46930">MQTAVSGLKAQSYAIGNISGNIANSQTTGYRRIDTSFVDLIAEQTPRREVAGTVLAQAQLTNTIAGNITGTKVPTNMAISGDGFFVVQRRTGDANGQSAFSSTNLYTRRGDFSLDKDGYLVNGAGGYLQGQNIDAATGQAGSTGAIRIGNTTLPAKKTTSITYAANLPATPTTTASATSKSSLYAPTGGAGLVMSGTATPPPKIAAADASTFVANSISGPTLTAYTESGAPVTVTTRWAKLQDAKAADPAATPPTVAQDAVWNLFYAADPSVAADKTSWTNAGSAFTFDNAGQLKTPASGSAVISGLTVGGTTVGDVSFDFGKTGLTQYAAASGAVTTNAQSQNGYAAGTLNDISVTAEGQVVGSFSNGSVMALANVGIARFVNPDGLKPDSNGNYEQTVDSGTPLSGLNGGSLIGASIEQSNTDIADEFSKMIVTQQAYSANTKVMSTAQQMMSDLLNVIR</sequence>
<dbReference type="InterPro" id="IPR010930">
    <property type="entry name" value="Flg_bb/hook_C_dom"/>
</dbReference>
<dbReference type="PANTHER" id="PTHR30435:SF1">
    <property type="entry name" value="FLAGELLAR HOOK PROTEIN FLGE"/>
    <property type="match status" value="1"/>
</dbReference>
<evidence type="ECO:0000256" key="3">
    <source>
        <dbReference type="ARBA" id="ARBA00023143"/>
    </source>
</evidence>
<protein>
    <recommendedName>
        <fullName evidence="4">Flagellar hook protein FlgE</fullName>
    </recommendedName>
</protein>
<dbReference type="InterPro" id="IPR020013">
    <property type="entry name" value="Flagellar_FlgE/F/G"/>
</dbReference>
<dbReference type="PANTHER" id="PTHR30435">
    <property type="entry name" value="FLAGELLAR PROTEIN"/>
    <property type="match status" value="1"/>
</dbReference>
<dbReference type="EMBL" id="BPRB01000031">
    <property type="protein sequence ID" value="GJE58429.1"/>
    <property type="molecule type" value="Genomic_DNA"/>
</dbReference>
<dbReference type="Pfam" id="PF00460">
    <property type="entry name" value="Flg_bb_rod"/>
    <property type="match status" value="1"/>
</dbReference>
<dbReference type="Proteomes" id="UP001055057">
    <property type="component" value="Unassembled WGS sequence"/>
</dbReference>
<feature type="domain" description="Flagellar hook protein FlgE/F/G-like D1" evidence="7">
    <location>
        <begin position="78"/>
        <end position="147"/>
    </location>
</feature>
<evidence type="ECO:0000313" key="9">
    <source>
        <dbReference type="Proteomes" id="UP001055057"/>
    </source>
</evidence>
<gene>
    <name evidence="8" type="primary">flgE</name>
    <name evidence="8" type="ORF">MPOCJGCO_0510</name>
</gene>
<evidence type="ECO:0000259" key="5">
    <source>
        <dbReference type="Pfam" id="PF00460"/>
    </source>
</evidence>
<comment type="similarity">
    <text evidence="2 4">Belongs to the flagella basal body rod proteins family.</text>
</comment>
<keyword evidence="9" id="KW-1185">Reference proteome</keyword>
<dbReference type="InterPro" id="IPR001444">
    <property type="entry name" value="Flag_bb_rod_N"/>
</dbReference>
<evidence type="ECO:0000259" key="7">
    <source>
        <dbReference type="Pfam" id="PF22692"/>
    </source>
</evidence>
<dbReference type="InterPro" id="IPR037925">
    <property type="entry name" value="FlgE/F/G-like"/>
</dbReference>
<dbReference type="SUPFAM" id="SSF117143">
    <property type="entry name" value="Flagellar hook protein flgE"/>
    <property type="match status" value="1"/>
</dbReference>
<dbReference type="Pfam" id="PF06429">
    <property type="entry name" value="Flg_bbr_C"/>
    <property type="match status" value="1"/>
</dbReference>
<name>A0ABQ4TVD2_9HYPH</name>
<feature type="domain" description="Flagellar basal-body/hook protein C-terminal" evidence="6">
    <location>
        <begin position="418"/>
        <end position="459"/>
    </location>
</feature>
<accession>A0ABQ4TVD2</accession>
<keyword evidence="8" id="KW-0282">Flagellum</keyword>
<dbReference type="Pfam" id="PF22692">
    <property type="entry name" value="LlgE_F_G_D1"/>
    <property type="match status" value="1"/>
</dbReference>
<organism evidence="8 9">
    <name type="scientific">Methylobacterium trifolii</name>
    <dbReference type="NCBI Taxonomy" id="1003092"/>
    <lineage>
        <taxon>Bacteria</taxon>
        <taxon>Pseudomonadati</taxon>
        <taxon>Pseudomonadota</taxon>
        <taxon>Alphaproteobacteria</taxon>
        <taxon>Hyphomicrobiales</taxon>
        <taxon>Methylobacteriaceae</taxon>
        <taxon>Methylobacterium</taxon>
    </lineage>
</organism>
<keyword evidence="3 4" id="KW-0975">Bacterial flagellum</keyword>